<feature type="compositionally biased region" description="Polar residues" evidence="10">
    <location>
        <begin position="14"/>
        <end position="23"/>
    </location>
</feature>
<evidence type="ECO:0000313" key="11">
    <source>
        <dbReference type="EMBL" id="VDN40177.1"/>
    </source>
</evidence>
<dbReference type="GO" id="GO:0000422">
    <property type="term" value="P:autophagy of mitochondrion"/>
    <property type="evidence" value="ECO:0007669"/>
    <property type="project" value="TreeGrafter"/>
</dbReference>
<dbReference type="OrthoDB" id="1584384at2759"/>
<evidence type="ECO:0000256" key="10">
    <source>
        <dbReference type="SAM" id="MobiDB-lite"/>
    </source>
</evidence>
<protein>
    <recommendedName>
        <fullName evidence="3">Ubiquitin-like-conjugating enzyme ATG3</fullName>
    </recommendedName>
    <alternativeName>
        <fullName evidence="9">Autophagy-related protein 3</fullName>
    </alternativeName>
</protein>
<evidence type="ECO:0000256" key="2">
    <source>
        <dbReference type="ARBA" id="ARBA00007683"/>
    </source>
</evidence>
<dbReference type="Proteomes" id="UP000281553">
    <property type="component" value="Unassembled WGS sequence"/>
</dbReference>
<evidence type="ECO:0000256" key="8">
    <source>
        <dbReference type="ARBA" id="ARBA00023006"/>
    </source>
</evidence>
<dbReference type="AlphaFoldDB" id="A0A3P7P4I7"/>
<evidence type="ECO:0000313" key="12">
    <source>
        <dbReference type="Proteomes" id="UP000281553"/>
    </source>
</evidence>
<dbReference type="PANTHER" id="PTHR12866">
    <property type="entry name" value="UBIQUITIN-LIKE-CONJUGATING ENZYME ATG3"/>
    <property type="match status" value="1"/>
</dbReference>
<name>A0A3P7P4I7_DIBLA</name>
<keyword evidence="4" id="KW-0813">Transport</keyword>
<dbReference type="PANTHER" id="PTHR12866:SF2">
    <property type="entry name" value="UBIQUITIN-LIKE-CONJUGATING ENZYME ATG3"/>
    <property type="match status" value="1"/>
</dbReference>
<dbReference type="GO" id="GO:0000407">
    <property type="term" value="C:phagophore assembly site"/>
    <property type="evidence" value="ECO:0007669"/>
    <property type="project" value="TreeGrafter"/>
</dbReference>
<dbReference type="GO" id="GO:0000045">
    <property type="term" value="P:autophagosome assembly"/>
    <property type="evidence" value="ECO:0007669"/>
    <property type="project" value="TreeGrafter"/>
</dbReference>
<keyword evidence="5" id="KW-0963">Cytoplasm</keyword>
<evidence type="ECO:0000256" key="4">
    <source>
        <dbReference type="ARBA" id="ARBA00022448"/>
    </source>
</evidence>
<dbReference type="GO" id="GO:0019776">
    <property type="term" value="F:Atg8-family ligase activity"/>
    <property type="evidence" value="ECO:0007669"/>
    <property type="project" value="TreeGrafter"/>
</dbReference>
<dbReference type="GO" id="GO:0015031">
    <property type="term" value="P:protein transport"/>
    <property type="evidence" value="ECO:0007669"/>
    <property type="project" value="UniProtKB-KW"/>
</dbReference>
<sequence>MPDDISYNAKDGDNTANNGTSKLAANPNECDDDDDDEEAEDMEAFIQSGMLDEADAQTVANRIQKNPAATSDQASDGDNADGILQTRTYDLYITYDKYYQTARLFLYGYDEQHKPLSDAEMYADFR</sequence>
<dbReference type="InterPro" id="IPR007135">
    <property type="entry name" value="Atg3/Atg10"/>
</dbReference>
<proteinExistence type="inferred from homology"/>
<evidence type="ECO:0000256" key="3">
    <source>
        <dbReference type="ARBA" id="ARBA00017573"/>
    </source>
</evidence>
<dbReference type="EMBL" id="UYRU01097853">
    <property type="protein sequence ID" value="VDN40177.1"/>
    <property type="molecule type" value="Genomic_DNA"/>
</dbReference>
<organism evidence="11 12">
    <name type="scientific">Dibothriocephalus latus</name>
    <name type="common">Fish tapeworm</name>
    <name type="synonym">Diphyllobothrium latum</name>
    <dbReference type="NCBI Taxonomy" id="60516"/>
    <lineage>
        <taxon>Eukaryota</taxon>
        <taxon>Metazoa</taxon>
        <taxon>Spiralia</taxon>
        <taxon>Lophotrochozoa</taxon>
        <taxon>Platyhelminthes</taxon>
        <taxon>Cestoda</taxon>
        <taxon>Eucestoda</taxon>
        <taxon>Diphyllobothriidea</taxon>
        <taxon>Diphyllobothriidae</taxon>
        <taxon>Dibothriocephalus</taxon>
    </lineage>
</organism>
<keyword evidence="8" id="KW-0072">Autophagy</keyword>
<evidence type="ECO:0000256" key="5">
    <source>
        <dbReference type="ARBA" id="ARBA00022490"/>
    </source>
</evidence>
<feature type="compositionally biased region" description="Acidic residues" evidence="10">
    <location>
        <begin position="29"/>
        <end position="39"/>
    </location>
</feature>
<reference evidence="11 12" key="1">
    <citation type="submission" date="2018-11" db="EMBL/GenBank/DDBJ databases">
        <authorList>
            <consortium name="Pathogen Informatics"/>
        </authorList>
    </citation>
    <scope>NUCLEOTIDE SEQUENCE [LARGE SCALE GENOMIC DNA]</scope>
</reference>
<feature type="region of interest" description="Disordered" evidence="10">
    <location>
        <begin position="1"/>
        <end position="39"/>
    </location>
</feature>
<dbReference type="GO" id="GO:0005829">
    <property type="term" value="C:cytosol"/>
    <property type="evidence" value="ECO:0007669"/>
    <property type="project" value="TreeGrafter"/>
</dbReference>
<evidence type="ECO:0000256" key="1">
    <source>
        <dbReference type="ARBA" id="ARBA00004496"/>
    </source>
</evidence>
<comment type="similarity">
    <text evidence="2">Belongs to the ATG3 family.</text>
</comment>
<dbReference type="GO" id="GO:0044804">
    <property type="term" value="P:nucleophagy"/>
    <property type="evidence" value="ECO:0007669"/>
    <property type="project" value="TreeGrafter"/>
</dbReference>
<comment type="subcellular location">
    <subcellularLocation>
        <location evidence="1">Cytoplasm</location>
    </subcellularLocation>
</comment>
<evidence type="ECO:0000256" key="6">
    <source>
        <dbReference type="ARBA" id="ARBA00022786"/>
    </source>
</evidence>
<accession>A0A3P7P4I7</accession>
<dbReference type="Pfam" id="PF03987">
    <property type="entry name" value="Autophagy_act_C"/>
    <property type="match status" value="1"/>
</dbReference>
<keyword evidence="12" id="KW-1185">Reference proteome</keyword>
<keyword evidence="7" id="KW-0653">Protein transport</keyword>
<evidence type="ECO:0000256" key="9">
    <source>
        <dbReference type="ARBA" id="ARBA00034553"/>
    </source>
</evidence>
<keyword evidence="6" id="KW-0833">Ubl conjugation pathway</keyword>
<gene>
    <name evidence="11" type="ORF">DILT_LOCUS18164</name>
</gene>
<evidence type="ECO:0000256" key="7">
    <source>
        <dbReference type="ARBA" id="ARBA00022927"/>
    </source>
</evidence>
<dbReference type="GO" id="GO:0061723">
    <property type="term" value="P:glycophagy"/>
    <property type="evidence" value="ECO:0007669"/>
    <property type="project" value="TreeGrafter"/>
</dbReference>